<evidence type="ECO:0000313" key="6">
    <source>
        <dbReference type="Proteomes" id="UP000007963"/>
    </source>
</evidence>
<accession>Q0CUJ6</accession>
<dbReference type="PROSITE" id="PS50175">
    <property type="entry name" value="ASP_PROT_RETROV"/>
    <property type="match status" value="1"/>
</dbReference>
<evidence type="ECO:0000313" key="5">
    <source>
        <dbReference type="EMBL" id="EAU37600.1"/>
    </source>
</evidence>
<organism evidence="5 6">
    <name type="scientific">Aspergillus terreus (strain NIH 2624 / FGSC A1156)</name>
    <dbReference type="NCBI Taxonomy" id="341663"/>
    <lineage>
        <taxon>Eukaryota</taxon>
        <taxon>Fungi</taxon>
        <taxon>Dikarya</taxon>
        <taxon>Ascomycota</taxon>
        <taxon>Pezizomycotina</taxon>
        <taxon>Eurotiomycetes</taxon>
        <taxon>Eurotiomycetidae</taxon>
        <taxon>Eurotiales</taxon>
        <taxon>Aspergillaceae</taxon>
        <taxon>Aspergillus</taxon>
        <taxon>Aspergillus subgen. Circumdati</taxon>
    </lineage>
</organism>
<proteinExistence type="predicted"/>
<dbReference type="Proteomes" id="UP000007963">
    <property type="component" value="Unassembled WGS sequence"/>
</dbReference>
<evidence type="ECO:0000256" key="1">
    <source>
        <dbReference type="ARBA" id="ARBA00022737"/>
    </source>
</evidence>
<dbReference type="Pfam" id="PF12796">
    <property type="entry name" value="Ank_2"/>
    <property type="match status" value="3"/>
</dbReference>
<feature type="repeat" description="ANK" evidence="3">
    <location>
        <begin position="1270"/>
        <end position="1302"/>
    </location>
</feature>
<keyword evidence="2 3" id="KW-0040">ANK repeat</keyword>
<evidence type="ECO:0000256" key="2">
    <source>
        <dbReference type="ARBA" id="ARBA00023043"/>
    </source>
</evidence>
<dbReference type="PANTHER" id="PTHR24123">
    <property type="entry name" value="ANKYRIN REPEAT-CONTAINING"/>
    <property type="match status" value="1"/>
</dbReference>
<dbReference type="eggNOG" id="KOG4177">
    <property type="taxonomic scope" value="Eukaryota"/>
</dbReference>
<dbReference type="GO" id="GO:0004190">
    <property type="term" value="F:aspartic-type endopeptidase activity"/>
    <property type="evidence" value="ECO:0007669"/>
    <property type="project" value="InterPro"/>
</dbReference>
<feature type="repeat" description="ANK" evidence="3">
    <location>
        <begin position="1077"/>
        <end position="1109"/>
    </location>
</feature>
<dbReference type="PANTHER" id="PTHR24123:SF33">
    <property type="entry name" value="PROTEIN HOS4"/>
    <property type="match status" value="1"/>
</dbReference>
<dbReference type="Pfam" id="PF00023">
    <property type="entry name" value="Ank"/>
    <property type="match status" value="2"/>
</dbReference>
<dbReference type="PROSITE" id="PS50088">
    <property type="entry name" value="ANK_REPEAT"/>
    <property type="match status" value="7"/>
</dbReference>
<dbReference type="Gene3D" id="1.25.40.20">
    <property type="entry name" value="Ankyrin repeat-containing domain"/>
    <property type="match status" value="5"/>
</dbReference>
<reference evidence="6" key="1">
    <citation type="submission" date="2005-09" db="EMBL/GenBank/DDBJ databases">
        <title>Annotation of the Aspergillus terreus NIH2624 genome.</title>
        <authorList>
            <person name="Birren B.W."/>
            <person name="Lander E.S."/>
            <person name="Galagan J.E."/>
            <person name="Nusbaum C."/>
            <person name="Devon K."/>
            <person name="Henn M."/>
            <person name="Ma L.-J."/>
            <person name="Jaffe D.B."/>
            <person name="Butler J."/>
            <person name="Alvarez P."/>
            <person name="Gnerre S."/>
            <person name="Grabherr M."/>
            <person name="Kleber M."/>
            <person name="Mauceli E.W."/>
            <person name="Brockman W."/>
            <person name="Rounsley S."/>
            <person name="Young S.K."/>
            <person name="LaButti K."/>
            <person name="Pushparaj V."/>
            <person name="DeCaprio D."/>
            <person name="Crawford M."/>
            <person name="Koehrsen M."/>
            <person name="Engels R."/>
            <person name="Montgomery P."/>
            <person name="Pearson M."/>
            <person name="Howarth C."/>
            <person name="Larson L."/>
            <person name="Luoma S."/>
            <person name="White J."/>
            <person name="Alvarado L."/>
            <person name="Kodira C.D."/>
            <person name="Zeng Q."/>
            <person name="Oleary S."/>
            <person name="Yandava C."/>
            <person name="Denning D.W."/>
            <person name="Nierman W.C."/>
            <person name="Milne T."/>
            <person name="Madden K."/>
        </authorList>
    </citation>
    <scope>NUCLEOTIDE SEQUENCE [LARGE SCALE GENOMIC DNA]</scope>
    <source>
        <strain evidence="6">NIH 2624 / FGSC A1156</strain>
    </source>
</reference>
<dbReference type="EMBL" id="CH476596">
    <property type="protein sequence ID" value="EAU37600.1"/>
    <property type="molecule type" value="Genomic_DNA"/>
</dbReference>
<sequence length="1724" mass="190972">MSVGEVTPSHLVLVHTIVPSQSDPYKHPNLDVIHVVGVNPERRLGLDTIIGNSVSSRTREYVFECNIARLLLGDLAFGEIEDQALQLLSDLVAAHDEGEAIAIASSQDSQWQEIFYSTVQFIWWSCFQRSRNVQTFDRKLSRFLHAHQQNAPWACLATSMSIQALAEASIETTEAFLASRASLRTRMVSIYTNETTNGMDTALDFFTATFGVSTEIAVQENPPGEDGYVSSLEEVVSYRRENWATHPQWMALQRMLLPLAMPQHQHTVEQPETSPRALECQAYKDWATTPRTPVLYIQGRDGAASRFLADHLALFEQKKQQEKKKYETPILSFRFSSDNPMRATMHSVICSVLIQVLTAFEPENLHLGTDLLLDLYRIQKGWTLKDLGNILATVPIQRLQTSGFLVLHDVDECDVASRKYLWGLVQGLADRSDLPIKVIVTSQRRLSLLIDSDKSSLWNLYDYSEDTPDVPLIPRLCPAGYGETRVKTALRRLADMNQASLEQIVCLLRGYTGWPDNPSSAAWFSFCTLLDTIQPSTSPATVLDQILRTVSDQILGLRWILQWLLYGHRPLSGPELGWLLHQCHWGPENRCMSSPASNEIGNSLQLMKSKLSAFLHFGYNRVCVRDSLRDLLLEDDPIYMWNEIKPLAHETIEFLTFYLTRPEVRERLTKLYDEYTLLYNASDNLLTPSLQPDGTDFIFYAVTAFPYHLDRHPEFLQNLGPIFESQEQPLTPWARMYWAMHNPFSRPSEPIDSPVAALLRTTLSVRLREALISAMDARLIRTEVSNAPQESNDVTTMHLLAHAMSVGHEKAALEHVRRTLPSRASHGKAPDDESISVSKGALEDHAWHSRLLWRATWLNMDQLVELLLETGVPPDPEDVVFARCHSPLYVASAKANTRALEVGEVGVMYAAAAAYGHSDTVRALVAADRAFMELHQPHTALYIAANWGQWRTVETLLDLGAKADTNTAAGGWTPLISASCSGYIQTVRTLLEHGANPNLCDLEQDPPLWFAALLGESVECVRALLEHGADPNHELLQSPLATEICGASDISTETQIALLDCLVHSTPGIDLDRADPDGTTCLMWAASGDNTALVEWLLAHNVDVCATDEKLRTALYYAVVNGNQQTILALLAKGSPVNNVTSDGETLLQLSVGKGVEQMSLLLDAKADIELENGNNLTALNTAVVAEKPDVVKLLIERKANIHHRDGYGWSPIHDASYYRPNVEVVRLLANAVNSGKTPLHLAASDARPDIVAILLEYHGALDIEQRTENGETPLVHAVLGNNLECVRRLLQAGANINAQCQQGWTPLMNAIYHSQSDEMTRLLLSQPGVDIHLFSPKNGAALHFACTVLNFTMVTELLDRRADVNQQVLGLRSTPIRAACLPENAPDSDSRHANLDKIDQIVRTLVAHGADVHAMSDTPISTLLCAAALNSGPSTINYLISEGLSLDQQDCVGRLPVQYAAANGLESFEAVLRDDSELLTEDIAGKTALHWAAQFGHVRTLESILAHARSPQERAKWVNRPDIDGWTALCWALRPCTVVSVVRSYGEPYDLTGIVQALLDAGADVSISCRMGREDERFTALELAQLHDVPAEVIRLLGKPEVTDSTEDKTTIWGPVIECQTCPNFSVCKKCHGRIDLYHGHVKQETGEPHEFKVIIEALPEIREQSKASDQPLSADVRVGPEGVNAPDGTQLDQPTIVNDSVMDAIMSFSMDDNIGGIETASS</sequence>
<feature type="repeat" description="ANK" evidence="3">
    <location>
        <begin position="936"/>
        <end position="968"/>
    </location>
</feature>
<dbReference type="InterPro" id="IPR002110">
    <property type="entry name" value="Ankyrin_rpt"/>
</dbReference>
<dbReference type="InterPro" id="IPR056884">
    <property type="entry name" value="NPHP3-like_N"/>
</dbReference>
<keyword evidence="1" id="KW-0677">Repeat</keyword>
<feature type="repeat" description="ANK" evidence="3">
    <location>
        <begin position="970"/>
        <end position="1002"/>
    </location>
</feature>
<gene>
    <name evidence="5" type="ORF">ATEG_02638</name>
</gene>
<feature type="repeat" description="ANK" evidence="3">
    <location>
        <begin position="1110"/>
        <end position="1142"/>
    </location>
</feature>
<dbReference type="PRINTS" id="PR01415">
    <property type="entry name" value="ANKYRIN"/>
</dbReference>
<feature type="repeat" description="ANK" evidence="3">
    <location>
        <begin position="1175"/>
        <end position="1207"/>
    </location>
</feature>
<feature type="domain" description="Peptidase A2" evidence="4">
    <location>
        <begin position="1556"/>
        <end position="1568"/>
    </location>
</feature>
<dbReference type="InterPro" id="IPR001995">
    <property type="entry name" value="Peptidase_A2_cat"/>
</dbReference>
<dbReference type="Pfam" id="PF13637">
    <property type="entry name" value="Ank_4"/>
    <property type="match status" value="1"/>
</dbReference>
<protein>
    <recommendedName>
        <fullName evidence="4">Peptidase A2 domain-containing protein</fullName>
    </recommendedName>
</protein>
<dbReference type="InterPro" id="IPR051165">
    <property type="entry name" value="Multifunctional_ANK_Repeat"/>
</dbReference>
<dbReference type="SMART" id="SM00248">
    <property type="entry name" value="ANK"/>
    <property type="match status" value="16"/>
</dbReference>
<evidence type="ECO:0000259" key="4">
    <source>
        <dbReference type="PROSITE" id="PS50175"/>
    </source>
</evidence>
<dbReference type="InterPro" id="IPR036770">
    <property type="entry name" value="Ankyrin_rpt-contain_sf"/>
</dbReference>
<dbReference type="OrthoDB" id="341259at2759"/>
<dbReference type="Pfam" id="PF24883">
    <property type="entry name" value="NPHP3_N"/>
    <property type="match status" value="1"/>
</dbReference>
<dbReference type="HOGENOM" id="CLU_001836_0_0_1"/>
<dbReference type="VEuPathDB" id="FungiDB:ATEG_02638"/>
<dbReference type="GeneID" id="4317115"/>
<dbReference type="OMA" id="WRATWLN"/>
<dbReference type="RefSeq" id="XP_001211816.1">
    <property type="nucleotide sequence ID" value="XM_001211816.1"/>
</dbReference>
<name>Q0CUJ6_ASPTN</name>
<dbReference type="GO" id="GO:0006508">
    <property type="term" value="P:proteolysis"/>
    <property type="evidence" value="ECO:0007669"/>
    <property type="project" value="InterPro"/>
</dbReference>
<dbReference type="SUPFAM" id="SSF48403">
    <property type="entry name" value="Ankyrin repeat"/>
    <property type="match status" value="3"/>
</dbReference>
<feature type="repeat" description="ANK" evidence="3">
    <location>
        <begin position="1235"/>
        <end position="1267"/>
    </location>
</feature>
<evidence type="ECO:0000256" key="3">
    <source>
        <dbReference type="PROSITE-ProRule" id="PRU00023"/>
    </source>
</evidence>
<dbReference type="STRING" id="341663.Q0CUJ6"/>
<dbReference type="PROSITE" id="PS50297">
    <property type="entry name" value="ANK_REP_REGION"/>
    <property type="match status" value="4"/>
</dbReference>